<dbReference type="PANTHER" id="PTHR13829:SF2">
    <property type="entry name" value="U6 SNRNA-ASSOCIATED SM-LIKE PROTEIN LSM2"/>
    <property type="match status" value="1"/>
</dbReference>
<evidence type="ECO:0000256" key="1">
    <source>
        <dbReference type="ARBA" id="ARBA00004123"/>
    </source>
</evidence>
<comment type="caution">
    <text evidence="10">The sequence shown here is derived from an EMBL/GenBank/DDBJ whole genome shotgun (WGS) entry which is preliminary data.</text>
</comment>
<dbReference type="InterPro" id="IPR001163">
    <property type="entry name" value="Sm_dom_euk/arc"/>
</dbReference>
<keyword evidence="6" id="KW-0508">mRNA splicing</keyword>
<dbReference type="GO" id="GO:0000932">
    <property type="term" value="C:P-body"/>
    <property type="evidence" value="ECO:0007669"/>
    <property type="project" value="TreeGrafter"/>
</dbReference>
<evidence type="ECO:0000259" key="9">
    <source>
        <dbReference type="PROSITE" id="PS52002"/>
    </source>
</evidence>
<dbReference type="PROSITE" id="PS52002">
    <property type="entry name" value="SM"/>
    <property type="match status" value="1"/>
</dbReference>
<dbReference type="GO" id="GO:0046540">
    <property type="term" value="C:U4/U6 x U5 tri-snRNP complex"/>
    <property type="evidence" value="ECO:0007669"/>
    <property type="project" value="TreeGrafter"/>
</dbReference>
<keyword evidence="8" id="KW-0687">Ribonucleoprotein</keyword>
<comment type="similarity">
    <text evidence="2">Belongs to the snRNP Sm proteins family.</text>
</comment>
<dbReference type="OrthoDB" id="10256176at2759"/>
<dbReference type="GO" id="GO:0000398">
    <property type="term" value="P:mRNA splicing, via spliceosome"/>
    <property type="evidence" value="ECO:0007669"/>
    <property type="project" value="TreeGrafter"/>
</dbReference>
<accession>A0A9W7D468</accession>
<dbReference type="GO" id="GO:0071011">
    <property type="term" value="C:precatalytic spliceosome"/>
    <property type="evidence" value="ECO:0007669"/>
    <property type="project" value="TreeGrafter"/>
</dbReference>
<dbReference type="AlphaFoldDB" id="A0A9W7D468"/>
<evidence type="ECO:0000256" key="3">
    <source>
        <dbReference type="ARBA" id="ARBA00022664"/>
    </source>
</evidence>
<keyword evidence="11" id="KW-1185">Reference proteome</keyword>
<dbReference type="Pfam" id="PF01423">
    <property type="entry name" value="LSM"/>
    <property type="match status" value="1"/>
</dbReference>
<dbReference type="PANTHER" id="PTHR13829">
    <property type="entry name" value="SNRNP CORE PROTEIN FAMILY MEMBER"/>
    <property type="match status" value="1"/>
</dbReference>
<keyword evidence="3" id="KW-0507">mRNA processing</keyword>
<dbReference type="InterPro" id="IPR047575">
    <property type="entry name" value="Sm"/>
</dbReference>
<dbReference type="SMART" id="SM00651">
    <property type="entry name" value="Sm"/>
    <property type="match status" value="1"/>
</dbReference>
<gene>
    <name evidence="10" type="ORF">Pfra01_002420700</name>
</gene>
<dbReference type="GO" id="GO:0005688">
    <property type="term" value="C:U6 snRNP"/>
    <property type="evidence" value="ECO:0007669"/>
    <property type="project" value="TreeGrafter"/>
</dbReference>
<organism evidence="10 11">
    <name type="scientific">Phytophthora fragariaefolia</name>
    <dbReference type="NCBI Taxonomy" id="1490495"/>
    <lineage>
        <taxon>Eukaryota</taxon>
        <taxon>Sar</taxon>
        <taxon>Stramenopiles</taxon>
        <taxon>Oomycota</taxon>
        <taxon>Peronosporomycetes</taxon>
        <taxon>Peronosporales</taxon>
        <taxon>Peronosporaceae</taxon>
        <taxon>Phytophthora</taxon>
    </lineage>
</organism>
<keyword evidence="4" id="KW-0747">Spliceosome</keyword>
<dbReference type="InterPro" id="IPR010920">
    <property type="entry name" value="LSM_dom_sf"/>
</dbReference>
<evidence type="ECO:0000313" key="10">
    <source>
        <dbReference type="EMBL" id="GMF56881.1"/>
    </source>
</evidence>
<proteinExistence type="inferred from homology"/>
<dbReference type="Proteomes" id="UP001165121">
    <property type="component" value="Unassembled WGS sequence"/>
</dbReference>
<evidence type="ECO:0000256" key="8">
    <source>
        <dbReference type="ARBA" id="ARBA00023274"/>
    </source>
</evidence>
<dbReference type="FunFam" id="2.30.30.100:FF:000009">
    <property type="entry name" value="U6 snRNA-associated Sm-like protein LSm2"/>
    <property type="match status" value="1"/>
</dbReference>
<dbReference type="GO" id="GO:0003723">
    <property type="term" value="F:RNA binding"/>
    <property type="evidence" value="ECO:0007669"/>
    <property type="project" value="UniProtKB-KW"/>
</dbReference>
<evidence type="ECO:0000256" key="4">
    <source>
        <dbReference type="ARBA" id="ARBA00022728"/>
    </source>
</evidence>
<feature type="domain" description="Sm" evidence="9">
    <location>
        <begin position="124"/>
        <end position="198"/>
    </location>
</feature>
<evidence type="ECO:0000256" key="7">
    <source>
        <dbReference type="ARBA" id="ARBA00023242"/>
    </source>
</evidence>
<reference evidence="10" key="1">
    <citation type="submission" date="2023-04" db="EMBL/GenBank/DDBJ databases">
        <title>Phytophthora fragariaefolia NBRC 109709.</title>
        <authorList>
            <person name="Ichikawa N."/>
            <person name="Sato H."/>
            <person name="Tonouchi N."/>
        </authorList>
    </citation>
    <scope>NUCLEOTIDE SEQUENCE</scope>
    <source>
        <strain evidence="10">NBRC 109709</strain>
    </source>
</reference>
<dbReference type="Gene3D" id="2.30.30.100">
    <property type="match status" value="1"/>
</dbReference>
<evidence type="ECO:0000256" key="2">
    <source>
        <dbReference type="ARBA" id="ARBA00006850"/>
    </source>
</evidence>
<dbReference type="GO" id="GO:0071013">
    <property type="term" value="C:catalytic step 2 spliceosome"/>
    <property type="evidence" value="ECO:0007669"/>
    <property type="project" value="TreeGrafter"/>
</dbReference>
<dbReference type="InterPro" id="IPR016654">
    <property type="entry name" value="U6_snRNA_Lsm2"/>
</dbReference>
<evidence type="ECO:0000313" key="11">
    <source>
        <dbReference type="Proteomes" id="UP001165121"/>
    </source>
</evidence>
<keyword evidence="5" id="KW-0694">RNA-binding</keyword>
<name>A0A9W7D468_9STRA</name>
<dbReference type="GO" id="GO:1990726">
    <property type="term" value="C:Lsm1-7-Pat1 complex"/>
    <property type="evidence" value="ECO:0007669"/>
    <property type="project" value="TreeGrafter"/>
</dbReference>
<sequence>MNSVLVFHGIAVPEEMLSTVYLMLRFSIFTQYRSNTRKISTYTPGVVHMKMVARRYTVYMYFIQSSALYVSYWSKVSNKKTKRHYSSRAARPGKWYEGLASSSRANAPPTDPSPPCIHPIIRQLFYSFFKTLVGKEVAVELKNDVALMGVLDSVDQYLNIKLLNVSVVEGDKFPQLMNMKNCFIRGSSIRYVQIPAGEVDTELLQDAARREATANKQT</sequence>
<protein>
    <submittedName>
        <fullName evidence="10">Unnamed protein product</fullName>
    </submittedName>
</protein>
<keyword evidence="7" id="KW-0539">Nucleus</keyword>
<evidence type="ECO:0000256" key="5">
    <source>
        <dbReference type="ARBA" id="ARBA00022884"/>
    </source>
</evidence>
<dbReference type="SUPFAM" id="SSF50182">
    <property type="entry name" value="Sm-like ribonucleoproteins"/>
    <property type="match status" value="1"/>
</dbReference>
<dbReference type="EMBL" id="BSXT01004134">
    <property type="protein sequence ID" value="GMF56881.1"/>
    <property type="molecule type" value="Genomic_DNA"/>
</dbReference>
<comment type="subcellular location">
    <subcellularLocation>
        <location evidence="1">Nucleus</location>
    </subcellularLocation>
</comment>
<evidence type="ECO:0000256" key="6">
    <source>
        <dbReference type="ARBA" id="ARBA00023187"/>
    </source>
</evidence>
<dbReference type="CDD" id="cd01725">
    <property type="entry name" value="LSm2"/>
    <property type="match status" value="1"/>
</dbReference>